<reference evidence="2 3" key="1">
    <citation type="journal article" date="2014" name="Agronomy (Basel)">
        <title>A Draft Genome Sequence for Ensete ventricosum, the Drought-Tolerant Tree Against Hunger.</title>
        <authorList>
            <person name="Harrison J."/>
            <person name="Moore K.A."/>
            <person name="Paszkiewicz K."/>
            <person name="Jones T."/>
            <person name="Grant M."/>
            <person name="Ambacheew D."/>
            <person name="Muzemil S."/>
            <person name="Studholme D.J."/>
        </authorList>
    </citation>
    <scope>NUCLEOTIDE SEQUENCE [LARGE SCALE GENOMIC DNA]</scope>
</reference>
<protein>
    <submittedName>
        <fullName evidence="2">Uncharacterized protein</fullName>
    </submittedName>
</protein>
<evidence type="ECO:0000313" key="2">
    <source>
        <dbReference type="EMBL" id="RRT33844.1"/>
    </source>
</evidence>
<name>A0A426X2Z7_ENSVE</name>
<gene>
    <name evidence="2" type="ORF">B296_00036178</name>
</gene>
<evidence type="ECO:0000256" key="1">
    <source>
        <dbReference type="SAM" id="MobiDB-lite"/>
    </source>
</evidence>
<sequence length="96" mass="10035">MLPLRFPNSGIKTKAARKGGGRPWLGPLQGWLHVARATTKGDRSLPVDKGRHSPATSPQGVGAHRGSACGHRHCTQGRRPSAREALAGTVPIGATT</sequence>
<comment type="caution">
    <text evidence="2">The sequence shown here is derived from an EMBL/GenBank/DDBJ whole genome shotgun (WGS) entry which is preliminary data.</text>
</comment>
<dbReference type="Proteomes" id="UP000287651">
    <property type="component" value="Unassembled WGS sequence"/>
</dbReference>
<organism evidence="2 3">
    <name type="scientific">Ensete ventricosum</name>
    <name type="common">Abyssinian banana</name>
    <name type="synonym">Musa ensete</name>
    <dbReference type="NCBI Taxonomy" id="4639"/>
    <lineage>
        <taxon>Eukaryota</taxon>
        <taxon>Viridiplantae</taxon>
        <taxon>Streptophyta</taxon>
        <taxon>Embryophyta</taxon>
        <taxon>Tracheophyta</taxon>
        <taxon>Spermatophyta</taxon>
        <taxon>Magnoliopsida</taxon>
        <taxon>Liliopsida</taxon>
        <taxon>Zingiberales</taxon>
        <taxon>Musaceae</taxon>
        <taxon>Ensete</taxon>
    </lineage>
</organism>
<dbReference type="EMBL" id="AMZH03028139">
    <property type="protein sequence ID" value="RRT33844.1"/>
    <property type="molecule type" value="Genomic_DNA"/>
</dbReference>
<proteinExistence type="predicted"/>
<dbReference type="AlphaFoldDB" id="A0A426X2Z7"/>
<feature type="region of interest" description="Disordered" evidence="1">
    <location>
        <begin position="1"/>
        <end position="23"/>
    </location>
</feature>
<accession>A0A426X2Z7</accession>
<feature type="region of interest" description="Disordered" evidence="1">
    <location>
        <begin position="37"/>
        <end position="96"/>
    </location>
</feature>
<feature type="compositionally biased region" description="Basic and acidic residues" evidence="1">
    <location>
        <begin position="39"/>
        <end position="51"/>
    </location>
</feature>
<evidence type="ECO:0000313" key="3">
    <source>
        <dbReference type="Proteomes" id="UP000287651"/>
    </source>
</evidence>